<dbReference type="NCBIfam" id="TIGR01707">
    <property type="entry name" value="gspI"/>
    <property type="match status" value="1"/>
</dbReference>
<comment type="PTM">
    <text evidence="9">Cleaved by prepilin peptidase.</text>
</comment>
<evidence type="ECO:0000256" key="4">
    <source>
        <dbReference type="ARBA" id="ARBA00022481"/>
    </source>
</evidence>
<proteinExistence type="inferred from homology"/>
<dbReference type="InterPro" id="IPR045584">
    <property type="entry name" value="Pilin-like"/>
</dbReference>
<dbReference type="InterPro" id="IPR010052">
    <property type="entry name" value="T2SS_protein-GspI"/>
</dbReference>
<evidence type="ECO:0000259" key="10">
    <source>
        <dbReference type="Pfam" id="PF02501"/>
    </source>
</evidence>
<gene>
    <name evidence="11" type="primary">gspI</name>
    <name evidence="11" type="ORF">ACERZ8_09790</name>
</gene>
<feature type="domain" description="Type II secretion system protein GspI C-terminal" evidence="10">
    <location>
        <begin position="43"/>
        <end position="114"/>
    </location>
</feature>
<dbReference type="Pfam" id="PF07963">
    <property type="entry name" value="N_methyl"/>
    <property type="match status" value="1"/>
</dbReference>
<evidence type="ECO:0000256" key="3">
    <source>
        <dbReference type="ARBA" id="ARBA00022475"/>
    </source>
</evidence>
<keyword evidence="3" id="KW-1003">Cell membrane</keyword>
<organism evidence="11 12">
    <name type="scientific">Tateyamaria armeniaca</name>
    <dbReference type="NCBI Taxonomy" id="2518930"/>
    <lineage>
        <taxon>Bacteria</taxon>
        <taxon>Pseudomonadati</taxon>
        <taxon>Pseudomonadota</taxon>
        <taxon>Alphaproteobacteria</taxon>
        <taxon>Rhodobacterales</taxon>
        <taxon>Roseobacteraceae</taxon>
        <taxon>Tateyamaria</taxon>
    </lineage>
</organism>
<keyword evidence="5 9" id="KW-0997">Cell inner membrane</keyword>
<keyword evidence="12" id="KW-1185">Reference proteome</keyword>
<comment type="function">
    <text evidence="9">Component of the type II secretion system required for the energy-dependent secretion of extracellular factors such as proteases and toxins from the periplasm.</text>
</comment>
<dbReference type="Gene3D" id="3.30.1300.30">
    <property type="entry name" value="GSPII I/J protein-like"/>
    <property type="match status" value="1"/>
</dbReference>
<evidence type="ECO:0000256" key="9">
    <source>
        <dbReference type="RuleBase" id="RU368030"/>
    </source>
</evidence>
<comment type="subunit">
    <text evidence="9">Type II secretion is composed of four main components: the outer membrane complex, the inner membrane complex, the cytoplasmic secretion ATPase and the periplasm-spanning pseudopilus.</text>
</comment>
<comment type="caution">
    <text evidence="11">The sequence shown here is derived from an EMBL/GenBank/DDBJ whole genome shotgun (WGS) entry which is preliminary data.</text>
</comment>
<evidence type="ECO:0000256" key="2">
    <source>
        <dbReference type="ARBA" id="ARBA00008358"/>
    </source>
</evidence>
<accession>A0ABW8UT87</accession>
<protein>
    <recommendedName>
        <fullName evidence="9">Type II secretion system protein I</fullName>
        <shortName evidence="9">T2SS minor pseudopilin I</shortName>
    </recommendedName>
</protein>
<keyword evidence="6 9" id="KW-0812">Transmembrane</keyword>
<feature type="transmembrane region" description="Helical" evidence="9">
    <location>
        <begin position="12"/>
        <end position="31"/>
    </location>
</feature>
<dbReference type="NCBIfam" id="TIGR02532">
    <property type="entry name" value="IV_pilin_GFxxxE"/>
    <property type="match status" value="1"/>
</dbReference>
<keyword evidence="7 9" id="KW-1133">Transmembrane helix</keyword>
<dbReference type="RefSeq" id="WP_407592017.1">
    <property type="nucleotide sequence ID" value="NZ_JBHDIY010000002.1"/>
</dbReference>
<evidence type="ECO:0000256" key="6">
    <source>
        <dbReference type="ARBA" id="ARBA00022692"/>
    </source>
</evidence>
<evidence type="ECO:0000313" key="11">
    <source>
        <dbReference type="EMBL" id="MFL4470147.1"/>
    </source>
</evidence>
<dbReference type="PANTHER" id="PTHR38779:SF2">
    <property type="entry name" value="TYPE II SECRETION SYSTEM PROTEIN I-RELATED"/>
    <property type="match status" value="1"/>
</dbReference>
<dbReference type="InterPro" id="IPR012902">
    <property type="entry name" value="N_methyl_site"/>
</dbReference>
<evidence type="ECO:0000313" key="12">
    <source>
        <dbReference type="Proteomes" id="UP001627408"/>
    </source>
</evidence>
<evidence type="ECO:0000256" key="5">
    <source>
        <dbReference type="ARBA" id="ARBA00022519"/>
    </source>
</evidence>
<evidence type="ECO:0000256" key="8">
    <source>
        <dbReference type="ARBA" id="ARBA00023136"/>
    </source>
</evidence>
<keyword evidence="4 9" id="KW-0488">Methylation</keyword>
<evidence type="ECO:0000256" key="7">
    <source>
        <dbReference type="ARBA" id="ARBA00022989"/>
    </source>
</evidence>
<reference evidence="11 12" key="1">
    <citation type="submission" date="2024-08" db="EMBL/GenBank/DDBJ databases">
        <title>Tateyamaria sp. nov., isolated from marine algae.</title>
        <authorList>
            <person name="Choi B.J."/>
            <person name="Kim J.M."/>
            <person name="Lee J.K."/>
            <person name="Choi D.G."/>
            <person name="Bayburt H."/>
            <person name="Baek J.H."/>
            <person name="Han D.M."/>
            <person name="Jeon C.O."/>
        </authorList>
    </citation>
    <scope>NUCLEOTIDE SEQUENCE [LARGE SCALE GENOMIC DNA]</scope>
    <source>
        <strain evidence="11 12">KMU-156</strain>
    </source>
</reference>
<name>A0ABW8UT87_9RHOB</name>
<keyword evidence="8 9" id="KW-0472">Membrane</keyword>
<comment type="similarity">
    <text evidence="2 9">Belongs to the GSP I family.</text>
</comment>
<dbReference type="EMBL" id="JBHDIY010000002">
    <property type="protein sequence ID" value="MFL4470147.1"/>
    <property type="molecule type" value="Genomic_DNA"/>
</dbReference>
<comment type="subcellular location">
    <subcellularLocation>
        <location evidence="1 9">Cell inner membrane</location>
        <topology evidence="1 9">Single-pass membrane protein</topology>
    </subcellularLocation>
</comment>
<dbReference type="SUPFAM" id="SSF54523">
    <property type="entry name" value="Pili subunits"/>
    <property type="match status" value="1"/>
</dbReference>
<dbReference type="Proteomes" id="UP001627408">
    <property type="component" value="Unassembled WGS sequence"/>
</dbReference>
<dbReference type="Pfam" id="PF02501">
    <property type="entry name" value="T2SSI"/>
    <property type="match status" value="1"/>
</dbReference>
<dbReference type="PANTHER" id="PTHR38779">
    <property type="entry name" value="TYPE II SECRETION SYSTEM PROTEIN I-RELATED"/>
    <property type="match status" value="1"/>
</dbReference>
<sequence>MQPNRQSGFSLIETLVAMTVLAVSATAILGATETHTRAITAVDDRVLARWVAQNSLVELQLARDVPAIQQMGRTTWQVRVDRRPTRDLDLGRVDVTVATAAEPNIVLASLTGIVDVADRRAR</sequence>
<dbReference type="InterPro" id="IPR003413">
    <property type="entry name" value="T2SS_GspI_C"/>
</dbReference>
<evidence type="ECO:0000256" key="1">
    <source>
        <dbReference type="ARBA" id="ARBA00004377"/>
    </source>
</evidence>
<dbReference type="PROSITE" id="PS00409">
    <property type="entry name" value="PROKAR_NTER_METHYL"/>
    <property type="match status" value="1"/>
</dbReference>